<gene>
    <name evidence="2" type="ORF">PsYK624_167780</name>
</gene>
<sequence>MEPLTLLIGGVLSALVFDWMMPGEERVKYFDAFMRKLKATLTSTPRMRGKGCFAPESEYPDEMVCLESVPAPDPVPWSHTRITRPWHLEPDNWSVEPVDPKTADAATTTIPVQSAATSTSDAAPAPGNDTATVSASEVGSVSLNGTASTTSSAPSDATMTIVSAVLSGSGLSTALEASSITSPLPSDTRTSPAYVHSVPRSPRSQPPLIGPSTPDDTPRPPLLSPDAFRYILFCVVTAIIIQGWQSFAAQWAMTQPRTPVDVLALLCGISPSRRPRSTSASLLNRQRAGALGRAPAAFFSQFYLRPEPLHSEKDQVAPTTDDIINGIGFMFPTSMPTVEEIGVYLENVCIDTPDLQKAGLLAFPELCPSNSGDALEMINLPGINLGESLLYTAFERTSSSCKEAAEN</sequence>
<evidence type="ECO:0000256" key="1">
    <source>
        <dbReference type="SAM" id="MobiDB-lite"/>
    </source>
</evidence>
<feature type="compositionally biased region" description="Low complexity" evidence="1">
    <location>
        <begin position="114"/>
        <end position="126"/>
    </location>
</feature>
<dbReference type="EMBL" id="BPQB01000159">
    <property type="protein sequence ID" value="GJF00489.1"/>
    <property type="molecule type" value="Genomic_DNA"/>
</dbReference>
<organism evidence="2 3">
    <name type="scientific">Phanerochaete sordida</name>
    <dbReference type="NCBI Taxonomy" id="48140"/>
    <lineage>
        <taxon>Eukaryota</taxon>
        <taxon>Fungi</taxon>
        <taxon>Dikarya</taxon>
        <taxon>Basidiomycota</taxon>
        <taxon>Agaricomycotina</taxon>
        <taxon>Agaricomycetes</taxon>
        <taxon>Polyporales</taxon>
        <taxon>Phanerochaetaceae</taxon>
        <taxon>Phanerochaete</taxon>
    </lineage>
</organism>
<reference evidence="2 3" key="1">
    <citation type="submission" date="2021-08" db="EMBL/GenBank/DDBJ databases">
        <title>Draft Genome Sequence of Phanerochaete sordida strain YK-624.</title>
        <authorList>
            <person name="Mori T."/>
            <person name="Dohra H."/>
            <person name="Suzuki T."/>
            <person name="Kawagishi H."/>
            <person name="Hirai H."/>
        </authorList>
    </citation>
    <scope>NUCLEOTIDE SEQUENCE [LARGE SCALE GENOMIC DNA]</scope>
    <source>
        <strain evidence="2 3">YK-624</strain>
    </source>
</reference>
<feature type="region of interest" description="Disordered" evidence="1">
    <location>
        <begin position="180"/>
        <end position="221"/>
    </location>
</feature>
<feature type="compositionally biased region" description="Polar residues" evidence="1">
    <location>
        <begin position="180"/>
        <end position="191"/>
    </location>
</feature>
<dbReference type="Proteomes" id="UP000703269">
    <property type="component" value="Unassembled WGS sequence"/>
</dbReference>
<comment type="caution">
    <text evidence="2">The sequence shown here is derived from an EMBL/GenBank/DDBJ whole genome shotgun (WGS) entry which is preliminary data.</text>
</comment>
<evidence type="ECO:0000313" key="3">
    <source>
        <dbReference type="Proteomes" id="UP000703269"/>
    </source>
</evidence>
<proteinExistence type="predicted"/>
<name>A0A9P3GRG5_9APHY</name>
<evidence type="ECO:0000313" key="2">
    <source>
        <dbReference type="EMBL" id="GJF00489.1"/>
    </source>
</evidence>
<dbReference type="AlphaFoldDB" id="A0A9P3GRG5"/>
<feature type="region of interest" description="Disordered" evidence="1">
    <location>
        <begin position="112"/>
        <end position="134"/>
    </location>
</feature>
<keyword evidence="3" id="KW-1185">Reference proteome</keyword>
<protein>
    <submittedName>
        <fullName evidence="2">Uncharacterized protein</fullName>
    </submittedName>
</protein>
<accession>A0A9P3GRG5</accession>